<dbReference type="RefSeq" id="WP_320314044.1">
    <property type="nucleotide sequence ID" value="NZ_JAVIKH010000012.1"/>
</dbReference>
<comment type="caution">
    <text evidence="1">The sequence shown here is derived from an EMBL/GenBank/DDBJ whole genome shotgun (WGS) entry which is preliminary data.</text>
</comment>
<sequence length="95" mass="10678">MEENCSNKICGDKKKLIARANRVEGQIRGIKRMIQEDAYCDDVLNQISSAKAALNGIAKVILENHLRKCVVSGIKNNEENKVIDELIYTLGKMMK</sequence>
<dbReference type="Proteomes" id="UP001279681">
    <property type="component" value="Unassembled WGS sequence"/>
</dbReference>
<reference evidence="2" key="1">
    <citation type="submission" date="2023-07" db="EMBL/GenBank/DDBJ databases">
        <authorList>
            <person name="Colorado M.A."/>
            <person name="Villamil L.M."/>
            <person name="Melo J.F."/>
            <person name="Rodriguez J.A."/>
            <person name="Ruiz R.Y."/>
        </authorList>
    </citation>
    <scope>NUCLEOTIDE SEQUENCE [LARGE SCALE GENOMIC DNA]</scope>
    <source>
        <strain evidence="2">C33</strain>
    </source>
</reference>
<protein>
    <submittedName>
        <fullName evidence="1">Metal-sensitive transcriptional regulator</fullName>
    </submittedName>
</protein>
<dbReference type="InterPro" id="IPR038390">
    <property type="entry name" value="Metal_Tscrpt_repr_sf"/>
</dbReference>
<organism evidence="1 2">
    <name type="scientific">Candidatus Cetobacterium colombiensis</name>
    <dbReference type="NCBI Taxonomy" id="3073100"/>
    <lineage>
        <taxon>Bacteria</taxon>
        <taxon>Fusobacteriati</taxon>
        <taxon>Fusobacteriota</taxon>
        <taxon>Fusobacteriia</taxon>
        <taxon>Fusobacteriales</taxon>
        <taxon>Fusobacteriaceae</taxon>
        <taxon>Cetobacterium</taxon>
    </lineage>
</organism>
<evidence type="ECO:0000313" key="2">
    <source>
        <dbReference type="Proteomes" id="UP001279681"/>
    </source>
</evidence>
<dbReference type="EMBL" id="JAVIKH010000012">
    <property type="protein sequence ID" value="MDX8336659.1"/>
    <property type="molecule type" value="Genomic_DNA"/>
</dbReference>
<dbReference type="Gene3D" id="1.20.58.1000">
    <property type="entry name" value="Metal-sensitive repressor, helix protomer"/>
    <property type="match status" value="1"/>
</dbReference>
<dbReference type="InterPro" id="IPR003735">
    <property type="entry name" value="Metal_Tscrpt_repr"/>
</dbReference>
<accession>A0ABU4WAU5</accession>
<dbReference type="Pfam" id="PF02583">
    <property type="entry name" value="Trns_repr_metal"/>
    <property type="match status" value="1"/>
</dbReference>
<dbReference type="PANTHER" id="PTHR33677:SF3">
    <property type="entry name" value="COPPER-SENSING TRANSCRIPTIONAL REPRESSOR RICR"/>
    <property type="match status" value="1"/>
</dbReference>
<keyword evidence="2" id="KW-1185">Reference proteome</keyword>
<proteinExistence type="predicted"/>
<name>A0ABU4WAU5_9FUSO</name>
<dbReference type="PANTHER" id="PTHR33677">
    <property type="entry name" value="TRANSCRIPTIONAL REPRESSOR FRMR-RELATED"/>
    <property type="match status" value="1"/>
</dbReference>
<gene>
    <name evidence="1" type="ORF">RFV38_09135</name>
</gene>
<evidence type="ECO:0000313" key="1">
    <source>
        <dbReference type="EMBL" id="MDX8336659.1"/>
    </source>
</evidence>
<dbReference type="CDD" id="cd10152">
    <property type="entry name" value="SaCsoR-like_DUF156"/>
    <property type="match status" value="1"/>
</dbReference>